<sequence length="184" mass="21208">MVGLVLPSSMQGRPAWRQLLPAGFNGFDPEQPCGYWPSLWRRWLGYRDSDPAFAAFLVFLESLPGQPELSREALAEQLAVHLARPRNRFFLFVVWFFREGAQPTPLASLPDLSALLGESHWATFRRWHRKYHTDFVALQCLQAWERQPEVKAAYQYRGVDLSGALDYQAFPRMLDSLFNAFSAE</sequence>
<comment type="caution">
    <text evidence="1">The sequence shown here is derived from an EMBL/GenBank/DDBJ whole genome shotgun (WGS) entry which is preliminary data.</text>
</comment>
<dbReference type="AlphaFoldDB" id="A0A7X3H4U0"/>
<dbReference type="RefSeq" id="WP_160479316.1">
    <property type="nucleotide sequence ID" value="NZ_WTFN01000001.1"/>
</dbReference>
<evidence type="ECO:0000313" key="2">
    <source>
        <dbReference type="Proteomes" id="UP000461288"/>
    </source>
</evidence>
<evidence type="ECO:0000313" key="1">
    <source>
        <dbReference type="EMBL" id="MWK54494.1"/>
    </source>
</evidence>
<gene>
    <name evidence="1" type="ORF">GO594_00745</name>
</gene>
<dbReference type="EMBL" id="WTFN01000001">
    <property type="protein sequence ID" value="MWK54494.1"/>
    <property type="molecule type" value="Genomic_DNA"/>
</dbReference>
<reference evidence="1 2" key="1">
    <citation type="submission" date="2019-12" db="EMBL/GenBank/DDBJ databases">
        <title>Draft genome sequence of Pseudomonas otitidis recovered from a chicken carcass.</title>
        <authorList>
            <person name="Vieira T.R."/>
            <person name="Oliviera E.F.C."/>
            <person name="Silva N.M.V."/>
            <person name="Sambrano G.E."/>
            <person name="Cibulski S.P."/>
            <person name="Cardoso M.R.I."/>
        </authorList>
    </citation>
    <scope>NUCLEOTIDE SEQUENCE [LARGE SCALE GENOMIC DNA]</scope>
    <source>
        <strain evidence="1 2">25_K</strain>
    </source>
</reference>
<organism evidence="1 2">
    <name type="scientific">Metapseudomonas otitidis</name>
    <dbReference type="NCBI Taxonomy" id="319939"/>
    <lineage>
        <taxon>Bacteria</taxon>
        <taxon>Pseudomonadati</taxon>
        <taxon>Pseudomonadota</taxon>
        <taxon>Gammaproteobacteria</taxon>
        <taxon>Pseudomonadales</taxon>
        <taxon>Pseudomonadaceae</taxon>
        <taxon>Metapseudomonas</taxon>
    </lineage>
</organism>
<name>A0A7X3H4U0_9GAMM</name>
<accession>A0A7X3H4U0</accession>
<proteinExistence type="predicted"/>
<dbReference type="Proteomes" id="UP000461288">
    <property type="component" value="Unassembled WGS sequence"/>
</dbReference>
<protein>
    <submittedName>
        <fullName evidence="1">Uncharacterized protein</fullName>
    </submittedName>
</protein>